<sequence length="435" mass="46958">MFLGSSGPRCCGSAPGLFLAPRCSLLQVPARREDVAACFLSERRQRFVGAVQPRHAGELRCPDGPGSNTLKSRVSKPRGRLRNRRPQAASTQGPLSPSLRFFHWGSKSSSSSVVGNRGVRKREMAAQEPAPVPASLHTRGEAESGESSPVPPCPVHTARRRWPRRGPECQAARVPAAMEKGEEGEAVRITAQLLKAKTGEFDLESILLLKLRGLGITDLGCLGDCTNLEWLDLSGNAISYLGPLASLRALTVLNLSGNCLCSLEPLSACESLQTLNLAGNLVSSLQQLQCLAGLRQLENLRLRDPTGRLSNPVCASPAYRSALGEMFPGLKVIDGERVSGRGSEFYQLCKDLDNSLKRCAGGGGGAEPPGTAQPWVQEGYWAVRPPRRSSIIEEAYKQFHDVLQECRELGKKADDAIAQAERALSLRPDPSSFVF</sequence>
<dbReference type="Proteomes" id="UP000189705">
    <property type="component" value="Unplaced"/>
</dbReference>
<feature type="region of interest" description="Disordered" evidence="3">
    <location>
        <begin position="56"/>
        <end position="167"/>
    </location>
</feature>
<keyword evidence="1" id="KW-0433">Leucine-rich repeat</keyword>
<name>A0A3Q0FTN4_ALLSI</name>
<feature type="compositionally biased region" description="Low complexity" evidence="3">
    <location>
        <begin position="105"/>
        <end position="117"/>
    </location>
</feature>
<feature type="compositionally biased region" description="Basic residues" evidence="3">
    <location>
        <begin position="73"/>
        <end position="85"/>
    </location>
</feature>
<dbReference type="SUPFAM" id="SSF52058">
    <property type="entry name" value="L domain-like"/>
    <property type="match status" value="1"/>
</dbReference>
<evidence type="ECO:0000313" key="5">
    <source>
        <dbReference type="RefSeq" id="XP_025050627.1"/>
    </source>
</evidence>
<gene>
    <name evidence="5" type="primary">LOC102374378</name>
</gene>
<dbReference type="GO" id="GO:0036158">
    <property type="term" value="P:outer dynein arm assembly"/>
    <property type="evidence" value="ECO:0007669"/>
    <property type="project" value="TreeGrafter"/>
</dbReference>
<dbReference type="InterPro" id="IPR032675">
    <property type="entry name" value="LRR_dom_sf"/>
</dbReference>
<dbReference type="RefSeq" id="XP_025050627.1">
    <property type="nucleotide sequence ID" value="XM_025194842.1"/>
</dbReference>
<evidence type="ECO:0000256" key="3">
    <source>
        <dbReference type="SAM" id="MobiDB-lite"/>
    </source>
</evidence>
<evidence type="ECO:0000313" key="4">
    <source>
        <dbReference type="Proteomes" id="UP000189705"/>
    </source>
</evidence>
<dbReference type="AlphaFoldDB" id="A0A3Q0FTN4"/>
<dbReference type="Pfam" id="PF12799">
    <property type="entry name" value="LRR_4"/>
    <property type="match status" value="1"/>
</dbReference>
<dbReference type="InterPro" id="IPR025875">
    <property type="entry name" value="Leu-rich_rpt_4"/>
</dbReference>
<dbReference type="GO" id="GO:0005737">
    <property type="term" value="C:cytoplasm"/>
    <property type="evidence" value="ECO:0007669"/>
    <property type="project" value="TreeGrafter"/>
</dbReference>
<proteinExistence type="predicted"/>
<evidence type="ECO:0000256" key="1">
    <source>
        <dbReference type="ARBA" id="ARBA00022614"/>
    </source>
</evidence>
<dbReference type="PANTHER" id="PTHR18849:SF8">
    <property type="entry name" value="LEUCINE-RICH REPEAT-CONTAINING PROTEIN 61"/>
    <property type="match status" value="1"/>
</dbReference>
<dbReference type="GeneID" id="102374378"/>
<organism evidence="4 5">
    <name type="scientific">Alligator sinensis</name>
    <name type="common">Chinese alligator</name>
    <dbReference type="NCBI Taxonomy" id="38654"/>
    <lineage>
        <taxon>Eukaryota</taxon>
        <taxon>Metazoa</taxon>
        <taxon>Chordata</taxon>
        <taxon>Craniata</taxon>
        <taxon>Vertebrata</taxon>
        <taxon>Euteleostomi</taxon>
        <taxon>Archelosauria</taxon>
        <taxon>Archosauria</taxon>
        <taxon>Crocodylia</taxon>
        <taxon>Alligatoridae</taxon>
        <taxon>Alligatorinae</taxon>
        <taxon>Alligator</taxon>
    </lineage>
</organism>
<keyword evidence="4" id="KW-1185">Reference proteome</keyword>
<accession>A0A3Q0FTN4</accession>
<dbReference type="Gene3D" id="3.80.10.10">
    <property type="entry name" value="Ribonuclease Inhibitor"/>
    <property type="match status" value="1"/>
</dbReference>
<dbReference type="PANTHER" id="PTHR18849">
    <property type="entry name" value="LEUCINE RICH REPEAT PROTEIN"/>
    <property type="match status" value="1"/>
</dbReference>
<reference evidence="5" key="1">
    <citation type="submission" date="2025-08" db="UniProtKB">
        <authorList>
            <consortium name="RefSeq"/>
        </authorList>
    </citation>
    <scope>IDENTIFICATION</scope>
</reference>
<dbReference type="InterPro" id="IPR001611">
    <property type="entry name" value="Leu-rich_rpt"/>
</dbReference>
<dbReference type="PROSITE" id="PS51450">
    <property type="entry name" value="LRR"/>
    <property type="match status" value="3"/>
</dbReference>
<keyword evidence="2" id="KW-0677">Repeat</keyword>
<protein>
    <submittedName>
        <fullName evidence="5">Leucine-rich repeat-containing protein 61 isoform X3</fullName>
    </submittedName>
</protein>
<evidence type="ECO:0000256" key="2">
    <source>
        <dbReference type="ARBA" id="ARBA00022737"/>
    </source>
</evidence>